<evidence type="ECO:0000256" key="3">
    <source>
        <dbReference type="SAM" id="MobiDB-lite"/>
    </source>
</evidence>
<name>A0A0H5R4Q6_9EUKA</name>
<sequence>METANVDHDGGPLHDRDLLLPDHGQQTADTRDHRDQYSPDLEQESSQTDHQMAVTTDDDLTAHHPLSSSAVIPQQIAPPKPKRVKRPLDNTLPPAPSGACMLALTKVRRIAKSESKISMLGGDASFLLAKSAELFIWRLTQDAFAKAKGDSRRTLQYKDLAAAVKDRPAFEFLLDIIPPMTTRDQYLSSVYATDPPRTVPEHK</sequence>
<dbReference type="SUPFAM" id="SSF47113">
    <property type="entry name" value="Histone-fold"/>
    <property type="match status" value="1"/>
</dbReference>
<feature type="region of interest" description="Disordered" evidence="3">
    <location>
        <begin position="1"/>
        <end position="94"/>
    </location>
</feature>
<dbReference type="CDD" id="cd23645">
    <property type="entry name" value="HFD_Dpb3-like"/>
    <property type="match status" value="1"/>
</dbReference>
<dbReference type="GO" id="GO:0046982">
    <property type="term" value="F:protein heterodimerization activity"/>
    <property type="evidence" value="ECO:0007669"/>
    <property type="project" value="InterPro"/>
</dbReference>
<feature type="compositionally biased region" description="Polar residues" evidence="3">
    <location>
        <begin position="44"/>
        <end position="54"/>
    </location>
</feature>
<evidence type="ECO:0000256" key="2">
    <source>
        <dbReference type="ARBA" id="ARBA00023242"/>
    </source>
</evidence>
<accession>A0A0H5R4Q6</accession>
<organism evidence="5">
    <name type="scientific">Spongospora subterranea</name>
    <dbReference type="NCBI Taxonomy" id="70186"/>
    <lineage>
        <taxon>Eukaryota</taxon>
        <taxon>Sar</taxon>
        <taxon>Rhizaria</taxon>
        <taxon>Endomyxa</taxon>
        <taxon>Phytomyxea</taxon>
        <taxon>Plasmodiophorida</taxon>
        <taxon>Plasmodiophoridae</taxon>
        <taxon>Spongospora</taxon>
    </lineage>
</organism>
<feature type="compositionally biased region" description="Basic and acidic residues" evidence="3">
    <location>
        <begin position="1"/>
        <end position="20"/>
    </location>
</feature>
<dbReference type="PANTHER" id="PTHR10252:SF54">
    <property type="entry name" value="CHROMATIN ACCESSIBILITY COMPLEX PROTEIN 1"/>
    <property type="match status" value="1"/>
</dbReference>
<dbReference type="InterPro" id="IPR009072">
    <property type="entry name" value="Histone-fold"/>
</dbReference>
<dbReference type="Gene3D" id="1.10.20.10">
    <property type="entry name" value="Histone, subunit A"/>
    <property type="match status" value="1"/>
</dbReference>
<dbReference type="AlphaFoldDB" id="A0A0H5R4Q6"/>
<dbReference type="PANTHER" id="PTHR10252">
    <property type="entry name" value="HISTONE-LIKE TRANSCRIPTION FACTOR CCAAT-RELATED"/>
    <property type="match status" value="1"/>
</dbReference>
<dbReference type="EMBL" id="HACM01002627">
    <property type="protein sequence ID" value="CRZ03069.1"/>
    <property type="molecule type" value="Transcribed_RNA"/>
</dbReference>
<evidence type="ECO:0000259" key="4">
    <source>
        <dbReference type="Pfam" id="PF00808"/>
    </source>
</evidence>
<dbReference type="Pfam" id="PF00808">
    <property type="entry name" value="CBFD_NFYB_HMF"/>
    <property type="match status" value="1"/>
</dbReference>
<proteinExistence type="predicted"/>
<feature type="domain" description="Transcription factor CBF/NF-Y/archaeal histone" evidence="4">
    <location>
        <begin position="104"/>
        <end position="164"/>
    </location>
</feature>
<dbReference type="InterPro" id="IPR003958">
    <property type="entry name" value="CBFA_NFYB_domain"/>
</dbReference>
<dbReference type="InterPro" id="IPR050568">
    <property type="entry name" value="Transcr_DNA_Rep_Reg"/>
</dbReference>
<keyword evidence="2" id="KW-0539">Nucleus</keyword>
<evidence type="ECO:0000256" key="1">
    <source>
        <dbReference type="ARBA" id="ARBA00004123"/>
    </source>
</evidence>
<dbReference type="GO" id="GO:0006261">
    <property type="term" value="P:DNA-templated DNA replication"/>
    <property type="evidence" value="ECO:0007669"/>
    <property type="project" value="TreeGrafter"/>
</dbReference>
<evidence type="ECO:0000313" key="5">
    <source>
        <dbReference type="EMBL" id="CRZ03069.1"/>
    </source>
</evidence>
<dbReference type="GO" id="GO:0008623">
    <property type="term" value="C:CHRAC"/>
    <property type="evidence" value="ECO:0007669"/>
    <property type="project" value="TreeGrafter"/>
</dbReference>
<reference evidence="5" key="1">
    <citation type="submission" date="2015-04" db="EMBL/GenBank/DDBJ databases">
        <title>The genome sequence of the plant pathogenic Rhizarian Plasmodiophora brassicae reveals insights in its biotrophic life cycle and the origin of chitin synthesis.</title>
        <authorList>
            <person name="Schwelm A."/>
            <person name="Fogelqvist J."/>
            <person name="Knaust A."/>
            <person name="Julke S."/>
            <person name="Lilja T."/>
            <person name="Dhandapani V."/>
            <person name="Bonilla-Rosso G."/>
            <person name="Karlsson M."/>
            <person name="Shevchenko A."/>
            <person name="Choi S.R."/>
            <person name="Kim H.G."/>
            <person name="Park J.Y."/>
            <person name="Lim Y.P."/>
            <person name="Ludwig-Muller J."/>
            <person name="Dixelius C."/>
        </authorList>
    </citation>
    <scope>NUCLEOTIDE SEQUENCE</scope>
    <source>
        <tissue evidence="5">Potato root galls</tissue>
    </source>
</reference>
<comment type="subcellular location">
    <subcellularLocation>
        <location evidence="1">Nucleus</location>
    </subcellularLocation>
</comment>
<protein>
    <recommendedName>
        <fullName evidence="4">Transcription factor CBF/NF-Y/archaeal histone domain-containing protein</fullName>
    </recommendedName>
</protein>